<evidence type="ECO:0000313" key="1">
    <source>
        <dbReference type="EMBL" id="GEK16127.1"/>
    </source>
</evidence>
<evidence type="ECO:0000313" key="2">
    <source>
        <dbReference type="Proteomes" id="UP000321787"/>
    </source>
</evidence>
<name>A0A510UNA0_ALIFS</name>
<gene>
    <name evidence="1" type="ORF">AFI02nite_41630</name>
</gene>
<dbReference type="Proteomes" id="UP000321787">
    <property type="component" value="Unassembled WGS sequence"/>
</dbReference>
<organism evidence="1 2">
    <name type="scientific">Aliivibrio fischeri</name>
    <name type="common">Vibrio fischeri</name>
    <dbReference type="NCBI Taxonomy" id="668"/>
    <lineage>
        <taxon>Bacteria</taxon>
        <taxon>Pseudomonadati</taxon>
        <taxon>Pseudomonadota</taxon>
        <taxon>Gammaproteobacteria</taxon>
        <taxon>Vibrionales</taxon>
        <taxon>Vibrionaceae</taxon>
        <taxon>Aliivibrio</taxon>
    </lineage>
</organism>
<proteinExistence type="predicted"/>
<dbReference type="RefSeq" id="WP_146866872.1">
    <property type="nucleotide sequence ID" value="NZ_BJTZ01000070.1"/>
</dbReference>
<dbReference type="InterPro" id="IPR011335">
    <property type="entry name" value="Restrct_endonuc-II-like"/>
</dbReference>
<sequence>MSDGKDYEIFVQQLQQALINSEEVMAQKNIEIERNKKIKDNFGISREFDLYWEYELAGVTYKTIIECKDYASKVSIEKIDALLGKIRDIPDLKPVFATKTGYQSGAETKAKHNKVDLLIVREQCDYDWEDKSGNPLIKEVHIDIQIMSPAQIIKFKPYLDGDWLKENSHINLDSNRVSSGLNNEIFIEDVEKKETYSLLELTSRLDQVSTCFGEQSYSEFFKDAYLINNGIKLKLCKYDVDYYIAEPINEPIAIDFSKELVGVIEYLNKGSSTAIFKDKIIKDWK</sequence>
<reference evidence="1 2" key="1">
    <citation type="submission" date="2019-07" db="EMBL/GenBank/DDBJ databases">
        <title>Whole genome shotgun sequence of Aliivibrio fischeri NBRC 101058.</title>
        <authorList>
            <person name="Hosoyama A."/>
            <person name="Uohara A."/>
            <person name="Ohji S."/>
            <person name="Ichikawa N."/>
        </authorList>
    </citation>
    <scope>NUCLEOTIDE SEQUENCE [LARGE SCALE GENOMIC DNA]</scope>
    <source>
        <strain evidence="1 2">NBRC 101058</strain>
    </source>
</reference>
<comment type="caution">
    <text evidence="1">The sequence shown here is derived from an EMBL/GenBank/DDBJ whole genome shotgun (WGS) entry which is preliminary data.</text>
</comment>
<dbReference type="EMBL" id="BJTZ01000070">
    <property type="protein sequence ID" value="GEK16127.1"/>
    <property type="molecule type" value="Genomic_DNA"/>
</dbReference>
<protein>
    <submittedName>
        <fullName evidence="1">Uncharacterized protein</fullName>
    </submittedName>
</protein>
<accession>A0A510UNA0</accession>
<dbReference type="SUPFAM" id="SSF52980">
    <property type="entry name" value="Restriction endonuclease-like"/>
    <property type="match status" value="1"/>
</dbReference>
<dbReference type="AlphaFoldDB" id="A0A510UNA0"/>